<evidence type="ECO:0000259" key="5">
    <source>
        <dbReference type="Pfam" id="PF01526"/>
    </source>
</evidence>
<dbReference type="OrthoDB" id="5292689at2"/>
<feature type="domain" description="Tn3 transposase DDE" evidence="5">
    <location>
        <begin position="603"/>
        <end position="995"/>
    </location>
</feature>
<dbReference type="Proteomes" id="UP000054695">
    <property type="component" value="Unassembled WGS sequence"/>
</dbReference>
<evidence type="ECO:0000256" key="3">
    <source>
        <dbReference type="ARBA" id="ARBA00023125"/>
    </source>
</evidence>
<comment type="similarity">
    <text evidence="1">Belongs to the transposase 7 family.</text>
</comment>
<sequence>MAKLEIMTPAEQIIFNSPPNFSPDEQNKYFCLPPELAVWLKSVDSVTNKAGFILLFGYCLVGARFYQPRQFYESDLKAICQLYGFDNNEVQLKKYNQRTFNYHKQIIREYLAIKPFDEEAKTLFRESIHDRVARRYPPKQILQDVFDLLKARRIEIPRYNRFALNITEIISDYDKHLIHLIEDQLSDGHKISMDALLKIDDADSSTIARLKTISHSRKPKEIKKSIEDFQLIQSIYNSVSPLLDKLNLHNDTVKHYATWVRKASLFQINQLQPDKRYLHIICFLVHQYQLRQDNFADILLNCVKATENAATKNEKEQIFKQKDQQKETLQLLSDARISYKAQLKKIEKLATSPVLSDSEKVQQIRQLLEDYHQHLEIYPPEPKLDEYTKQALDEMNAQNYYQILEDLSLKLQNRVADILRNIAFDIPENQDIPAILVAIKHYQAKTGNVGKEAPVSFLSENEQAALYSSEGKFRISLYKVLLYFYTADALKAGVISLKPAYRYLSLENYLHPKEHWQANRNRLLEEAGLLDFADIDQLMETLHKKLHGAYHKTNRRIKADKNPHIKFDSKGRMVLATPKVEKINTQSVSSLFADQKYTSVLKMLSDIQRLTGYLDCFRHHSVKDKKILPKTSIFYASILGMGCNIGISKMANVSKGITEDALENFVNWHMSLNNINAANQCILELLGKLSLASIYQKNPGELHTSSDGRKVSVVVESLNANKSFKYFGSGSGSSLYSFIDELNRLFYTTSISSSEREAAYVADGLLHNLSIKSTIHSTDTHGYSEAIFGILNMLGIYFAPRIKGLKKATLYSFNSRSTYETKGYKILPHRYIDTDLIKTHWDDILRLMVTIKLKATTASQLFKRLSSYSKQHPLYCAIKEFGRIIKSLFILRYIDDVELRQAVEKQLNRIELSNKFSKAILFGNNQEIQYSSKEEQEMVVGCQRLIQNAIVLWNELYLSQKLALLEDEASRKALLTIIRNGSTLIWHYVNLHGEYDFTQDIEEQGMVFDMDKILALKVA</sequence>
<dbReference type="InterPro" id="IPR025296">
    <property type="entry name" value="DUF4158"/>
</dbReference>
<keyword evidence="2" id="KW-0815">Transposition</keyword>
<evidence type="ECO:0000256" key="2">
    <source>
        <dbReference type="ARBA" id="ARBA00022578"/>
    </source>
</evidence>
<feature type="domain" description="DUF4158" evidence="6">
    <location>
        <begin position="6"/>
        <end position="162"/>
    </location>
</feature>
<gene>
    <name evidence="7" type="ORF">Lboz_3493</name>
</gene>
<dbReference type="PATRIC" id="fig|447.4.peg.3739"/>
<evidence type="ECO:0000313" key="7">
    <source>
        <dbReference type="EMBL" id="KTC67850.1"/>
    </source>
</evidence>
<accession>A0A0W0R9X2</accession>
<dbReference type="InterPro" id="IPR002513">
    <property type="entry name" value="Tn3_Tnp_DDE_dom"/>
</dbReference>
<evidence type="ECO:0000256" key="4">
    <source>
        <dbReference type="ARBA" id="ARBA00023172"/>
    </source>
</evidence>
<evidence type="ECO:0000259" key="6">
    <source>
        <dbReference type="Pfam" id="PF13700"/>
    </source>
</evidence>
<dbReference type="EMBL" id="LNXU01000057">
    <property type="protein sequence ID" value="KTC67850.1"/>
    <property type="molecule type" value="Genomic_DNA"/>
</dbReference>
<protein>
    <submittedName>
        <fullName evidence="7">Tn3 transposase DDE domain protein</fullName>
    </submittedName>
</protein>
<proteinExistence type="inferred from homology"/>
<dbReference type="GO" id="GO:0006313">
    <property type="term" value="P:DNA transposition"/>
    <property type="evidence" value="ECO:0007669"/>
    <property type="project" value="InterPro"/>
</dbReference>
<dbReference type="Pfam" id="PF13700">
    <property type="entry name" value="DUF4158"/>
    <property type="match status" value="1"/>
</dbReference>
<dbReference type="AlphaFoldDB" id="A0A0W0R9X2"/>
<dbReference type="RefSeq" id="WP_058461001.1">
    <property type="nucleotide sequence ID" value="NZ_CAAAIY010000031.1"/>
</dbReference>
<dbReference type="NCBIfam" id="NF033527">
    <property type="entry name" value="transpos_Tn3"/>
    <property type="match status" value="1"/>
</dbReference>
<dbReference type="GO" id="GO:0004803">
    <property type="term" value="F:transposase activity"/>
    <property type="evidence" value="ECO:0007669"/>
    <property type="project" value="InterPro"/>
</dbReference>
<comment type="caution">
    <text evidence="7">The sequence shown here is derived from an EMBL/GenBank/DDBJ whole genome shotgun (WGS) entry which is preliminary data.</text>
</comment>
<keyword evidence="3" id="KW-0238">DNA-binding</keyword>
<dbReference type="Pfam" id="PF01526">
    <property type="entry name" value="DDE_Tnp_Tn3"/>
    <property type="match status" value="1"/>
</dbReference>
<dbReference type="STRING" id="447.Lboz_3493"/>
<dbReference type="InterPro" id="IPR047653">
    <property type="entry name" value="Tn3-like_transpos"/>
</dbReference>
<dbReference type="GO" id="GO:0003677">
    <property type="term" value="F:DNA binding"/>
    <property type="evidence" value="ECO:0007669"/>
    <property type="project" value="UniProtKB-KW"/>
</dbReference>
<keyword evidence="8" id="KW-1185">Reference proteome</keyword>
<name>A0A0W0R9X2_LEGBO</name>
<keyword evidence="4" id="KW-0233">DNA recombination</keyword>
<evidence type="ECO:0000313" key="8">
    <source>
        <dbReference type="Proteomes" id="UP000054695"/>
    </source>
</evidence>
<reference evidence="7 8" key="1">
    <citation type="submission" date="2015-11" db="EMBL/GenBank/DDBJ databases">
        <title>Genomic analysis of 38 Legionella species identifies large and diverse effector repertoires.</title>
        <authorList>
            <person name="Burstein D."/>
            <person name="Amaro F."/>
            <person name="Zusman T."/>
            <person name="Lifshitz Z."/>
            <person name="Cohen O."/>
            <person name="Gilbert J.A."/>
            <person name="Pupko T."/>
            <person name="Shuman H.A."/>
            <person name="Segal G."/>
        </authorList>
    </citation>
    <scope>NUCLEOTIDE SEQUENCE [LARGE SCALE GENOMIC DNA]</scope>
    <source>
        <strain evidence="7 8">WIGA</strain>
    </source>
</reference>
<organism evidence="7 8">
    <name type="scientific">Legionella bozemanae</name>
    <name type="common">Fluoribacter bozemanae</name>
    <dbReference type="NCBI Taxonomy" id="447"/>
    <lineage>
        <taxon>Bacteria</taxon>
        <taxon>Pseudomonadati</taxon>
        <taxon>Pseudomonadota</taxon>
        <taxon>Gammaproteobacteria</taxon>
        <taxon>Legionellales</taxon>
        <taxon>Legionellaceae</taxon>
        <taxon>Legionella</taxon>
    </lineage>
</organism>
<evidence type="ECO:0000256" key="1">
    <source>
        <dbReference type="ARBA" id="ARBA00009402"/>
    </source>
</evidence>